<dbReference type="Gene3D" id="3.40.109.10">
    <property type="entry name" value="NADH Oxidase"/>
    <property type="match status" value="1"/>
</dbReference>
<gene>
    <name evidence="7" type="ORF">DDZ18_10605</name>
</gene>
<evidence type="ECO:0000256" key="1">
    <source>
        <dbReference type="ARBA" id="ARBA00001917"/>
    </source>
</evidence>
<dbReference type="AlphaFoldDB" id="A0A2U2BSZ7"/>
<protein>
    <submittedName>
        <fullName evidence="7">Nitroreductase family protein</fullName>
    </submittedName>
</protein>
<keyword evidence="8" id="KW-1185">Reference proteome</keyword>
<dbReference type="PANTHER" id="PTHR43673">
    <property type="entry name" value="NAD(P)H NITROREDUCTASE YDGI-RELATED"/>
    <property type="match status" value="1"/>
</dbReference>
<feature type="domain" description="Nitroreductase" evidence="6">
    <location>
        <begin position="7"/>
        <end position="197"/>
    </location>
</feature>
<dbReference type="OrthoDB" id="9802510at2"/>
<proteinExistence type="inferred from homology"/>
<dbReference type="PANTHER" id="PTHR43673:SF2">
    <property type="entry name" value="NITROREDUCTASE"/>
    <property type="match status" value="1"/>
</dbReference>
<evidence type="ECO:0000256" key="2">
    <source>
        <dbReference type="ARBA" id="ARBA00007118"/>
    </source>
</evidence>
<dbReference type="RefSeq" id="WP_109253363.1">
    <property type="nucleotide sequence ID" value="NZ_QEXV01000004.1"/>
</dbReference>
<dbReference type="GO" id="GO:0016491">
    <property type="term" value="F:oxidoreductase activity"/>
    <property type="evidence" value="ECO:0007669"/>
    <property type="project" value="UniProtKB-KW"/>
</dbReference>
<comment type="caution">
    <text evidence="7">The sequence shown here is derived from an EMBL/GenBank/DDBJ whole genome shotgun (WGS) entry which is preliminary data.</text>
</comment>
<evidence type="ECO:0000259" key="6">
    <source>
        <dbReference type="Pfam" id="PF00881"/>
    </source>
</evidence>
<organism evidence="7 8">
    <name type="scientific">Marinicauda salina</name>
    <dbReference type="NCBI Taxonomy" id="2135793"/>
    <lineage>
        <taxon>Bacteria</taxon>
        <taxon>Pseudomonadati</taxon>
        <taxon>Pseudomonadota</taxon>
        <taxon>Alphaproteobacteria</taxon>
        <taxon>Maricaulales</taxon>
        <taxon>Maricaulaceae</taxon>
        <taxon>Marinicauda</taxon>
    </lineage>
</organism>
<evidence type="ECO:0000256" key="4">
    <source>
        <dbReference type="ARBA" id="ARBA00022643"/>
    </source>
</evidence>
<evidence type="ECO:0000313" key="7">
    <source>
        <dbReference type="EMBL" id="PWE17139.1"/>
    </source>
</evidence>
<comment type="cofactor">
    <cofactor evidence="1">
        <name>FMN</name>
        <dbReference type="ChEBI" id="CHEBI:58210"/>
    </cofactor>
</comment>
<reference evidence="8" key="1">
    <citation type="submission" date="2018-05" db="EMBL/GenBank/DDBJ databases">
        <authorList>
            <person name="Liu B.-T."/>
        </authorList>
    </citation>
    <scope>NUCLEOTIDE SEQUENCE [LARGE SCALE GENOMIC DNA]</scope>
    <source>
        <strain evidence="8">WD6-1</strain>
    </source>
</reference>
<dbReference type="SUPFAM" id="SSF55469">
    <property type="entry name" value="FMN-dependent nitroreductase-like"/>
    <property type="match status" value="1"/>
</dbReference>
<keyword evidence="3" id="KW-0285">Flavoprotein</keyword>
<evidence type="ECO:0000313" key="8">
    <source>
        <dbReference type="Proteomes" id="UP000245168"/>
    </source>
</evidence>
<accession>A0A2U2BSZ7</accession>
<keyword evidence="5" id="KW-0560">Oxidoreductase</keyword>
<dbReference type="InterPro" id="IPR000415">
    <property type="entry name" value="Nitroreductase-like"/>
</dbReference>
<evidence type="ECO:0000256" key="3">
    <source>
        <dbReference type="ARBA" id="ARBA00022630"/>
    </source>
</evidence>
<keyword evidence="4" id="KW-0288">FMN</keyword>
<sequence>MEVGEALRARISTRAFLDAPVSEAEVRAILDDARRAPSGGNLQPWKVHVVAGEKRRAVIDAVKAKLAEDPFGNESDFTVYPPKLWEPYRSRRFAVGEQMYDLLGIPREDKAARLEHLMRNYEFFGAPVGLFFSIDERMGPGQWAHLGMFMLAIALAAEARGLATCMQEAWTPRARTVAKVLGVEAPYIVYCGMALGHADPDAPVNRLRAERAEVDEFATFEGF</sequence>
<name>A0A2U2BSZ7_9PROT</name>
<evidence type="ECO:0000256" key="5">
    <source>
        <dbReference type="ARBA" id="ARBA00023002"/>
    </source>
</evidence>
<dbReference type="EMBL" id="QEXV01000004">
    <property type="protein sequence ID" value="PWE17139.1"/>
    <property type="molecule type" value="Genomic_DNA"/>
</dbReference>
<dbReference type="CDD" id="cd02136">
    <property type="entry name" value="PnbA_NfnB-like"/>
    <property type="match status" value="1"/>
</dbReference>
<comment type="similarity">
    <text evidence="2">Belongs to the nitroreductase family.</text>
</comment>
<dbReference type="InterPro" id="IPR029479">
    <property type="entry name" value="Nitroreductase"/>
</dbReference>
<dbReference type="Pfam" id="PF00881">
    <property type="entry name" value="Nitroreductase"/>
    <property type="match status" value="1"/>
</dbReference>
<dbReference type="Proteomes" id="UP000245168">
    <property type="component" value="Unassembled WGS sequence"/>
</dbReference>